<reference evidence="7 8" key="1">
    <citation type="submission" date="2018-08" db="EMBL/GenBank/DDBJ databases">
        <title>Chitinophagaceae sp. K23C18032701, a novel bacterium isolated from forest soil.</title>
        <authorList>
            <person name="Wang C."/>
        </authorList>
    </citation>
    <scope>NUCLEOTIDE SEQUENCE [LARGE SCALE GENOMIC DNA]</scope>
    <source>
        <strain evidence="7 8">K23C18032701</strain>
    </source>
</reference>
<evidence type="ECO:0000256" key="4">
    <source>
        <dbReference type="ARBA" id="ARBA00023098"/>
    </source>
</evidence>
<evidence type="ECO:0000259" key="6">
    <source>
        <dbReference type="Pfam" id="PF01764"/>
    </source>
</evidence>
<comment type="caution">
    <text evidence="7">The sequence shown here is derived from an EMBL/GenBank/DDBJ whole genome shotgun (WGS) entry which is preliminary data.</text>
</comment>
<dbReference type="OrthoDB" id="927373at2"/>
<dbReference type="InterPro" id="IPR002921">
    <property type="entry name" value="Fungal_lipase-type"/>
</dbReference>
<dbReference type="PANTHER" id="PTHR31403">
    <property type="entry name" value="PHOSPHOLIPASE A1-IBETA2, CHLOROPLASTIC"/>
    <property type="match status" value="1"/>
</dbReference>
<proteinExistence type="predicted"/>
<organism evidence="7 8">
    <name type="scientific">Deminuibacter soli</name>
    <dbReference type="NCBI Taxonomy" id="2291815"/>
    <lineage>
        <taxon>Bacteria</taxon>
        <taxon>Pseudomonadati</taxon>
        <taxon>Bacteroidota</taxon>
        <taxon>Chitinophagia</taxon>
        <taxon>Chitinophagales</taxon>
        <taxon>Chitinophagaceae</taxon>
        <taxon>Deminuibacter</taxon>
    </lineage>
</organism>
<evidence type="ECO:0000256" key="1">
    <source>
        <dbReference type="ARBA" id="ARBA00022801"/>
    </source>
</evidence>
<dbReference type="EMBL" id="QTJU01000001">
    <property type="protein sequence ID" value="RFM30210.1"/>
    <property type="molecule type" value="Genomic_DNA"/>
</dbReference>
<dbReference type="PROSITE" id="PS51257">
    <property type="entry name" value="PROKAR_LIPOPROTEIN"/>
    <property type="match status" value="1"/>
</dbReference>
<feature type="domain" description="Fungal lipase-type" evidence="6">
    <location>
        <begin position="80"/>
        <end position="231"/>
    </location>
</feature>
<dbReference type="RefSeq" id="WP_116845966.1">
    <property type="nucleotide sequence ID" value="NZ_QTJU01000001.1"/>
</dbReference>
<sequence length="361" mass="41400">MMKFLLPALLVLYSGSACAQQKFDAPEYHDILFLNFKAIGDTAHQQYSLLKGSYRRLMRSPEVGLHNVCEFYIRDSTAILSLRGTINKTESWLENFYAAMVCANGSLQLNDSTRFNYQLARDSTAYVHVGWLVGLGFLSPYIREGMDSLLQAGIRHVVIAGHSQGGALAFLTTSYVYYLYHEKYPDLQLTTYASAPPKPGNMYYTYDLDFISHGNTFRVVNTADWVPETPFSIQTLDDYRLPNPFSNPKPTIRKQKFLVRLALNHIYNKMKNGSATAMKRYRKYLGSMIYKQVKKAQPQLQEPEYRYSVNYSTAGVPIILPADSAYHKNFVFNGRNVFIHHGYNAYQYLLKEYFLSNATNR</sequence>
<evidence type="ECO:0000313" key="7">
    <source>
        <dbReference type="EMBL" id="RFM30210.1"/>
    </source>
</evidence>
<keyword evidence="5" id="KW-0732">Signal</keyword>
<dbReference type="Proteomes" id="UP000261284">
    <property type="component" value="Unassembled WGS sequence"/>
</dbReference>
<dbReference type="Gene3D" id="3.40.50.1820">
    <property type="entry name" value="alpha/beta hydrolase"/>
    <property type="match status" value="1"/>
</dbReference>
<name>A0A3E1NQM4_9BACT</name>
<feature type="signal peptide" evidence="5">
    <location>
        <begin position="1"/>
        <end position="19"/>
    </location>
</feature>
<accession>A0A3E1NQM4</accession>
<dbReference type="SUPFAM" id="SSF53474">
    <property type="entry name" value="alpha/beta-Hydrolases"/>
    <property type="match status" value="1"/>
</dbReference>
<dbReference type="AlphaFoldDB" id="A0A3E1NQM4"/>
<feature type="chain" id="PRO_5017605672" evidence="5">
    <location>
        <begin position="20"/>
        <end position="361"/>
    </location>
</feature>
<keyword evidence="2" id="KW-0809">Transit peptide</keyword>
<gene>
    <name evidence="7" type="ORF">DXN05_04360</name>
</gene>
<dbReference type="GO" id="GO:0004620">
    <property type="term" value="F:phospholipase activity"/>
    <property type="evidence" value="ECO:0007669"/>
    <property type="project" value="UniProtKB-ARBA"/>
</dbReference>
<keyword evidence="3" id="KW-0442">Lipid degradation</keyword>
<protein>
    <submittedName>
        <fullName evidence="7">Lipase family protein</fullName>
    </submittedName>
</protein>
<keyword evidence="8" id="KW-1185">Reference proteome</keyword>
<evidence type="ECO:0000256" key="2">
    <source>
        <dbReference type="ARBA" id="ARBA00022946"/>
    </source>
</evidence>
<evidence type="ECO:0000256" key="3">
    <source>
        <dbReference type="ARBA" id="ARBA00022963"/>
    </source>
</evidence>
<dbReference type="GO" id="GO:0016042">
    <property type="term" value="P:lipid catabolic process"/>
    <property type="evidence" value="ECO:0007669"/>
    <property type="project" value="UniProtKB-KW"/>
</dbReference>
<keyword evidence="4" id="KW-0443">Lipid metabolism</keyword>
<dbReference type="Pfam" id="PF01764">
    <property type="entry name" value="Lipase_3"/>
    <property type="match status" value="1"/>
</dbReference>
<dbReference type="PANTHER" id="PTHR31403:SF7">
    <property type="entry name" value="PHOSPHOLIPASE A1-IGAMMA3, CHLOROPLASTIC"/>
    <property type="match status" value="1"/>
</dbReference>
<dbReference type="InterPro" id="IPR029058">
    <property type="entry name" value="AB_hydrolase_fold"/>
</dbReference>
<keyword evidence="1" id="KW-0378">Hydrolase</keyword>
<evidence type="ECO:0000313" key="8">
    <source>
        <dbReference type="Proteomes" id="UP000261284"/>
    </source>
</evidence>
<evidence type="ECO:0000256" key="5">
    <source>
        <dbReference type="SAM" id="SignalP"/>
    </source>
</evidence>